<organism evidence="2 3">
    <name type="scientific">Ridgeia piscesae</name>
    <name type="common">Tubeworm</name>
    <dbReference type="NCBI Taxonomy" id="27915"/>
    <lineage>
        <taxon>Eukaryota</taxon>
        <taxon>Metazoa</taxon>
        <taxon>Spiralia</taxon>
        <taxon>Lophotrochozoa</taxon>
        <taxon>Annelida</taxon>
        <taxon>Polychaeta</taxon>
        <taxon>Sedentaria</taxon>
        <taxon>Canalipalpata</taxon>
        <taxon>Sabellida</taxon>
        <taxon>Siboglinidae</taxon>
        <taxon>Ridgeia</taxon>
    </lineage>
</organism>
<keyword evidence="3" id="KW-1185">Reference proteome</keyword>
<evidence type="ECO:0000313" key="2">
    <source>
        <dbReference type="EMBL" id="KAK2190543.1"/>
    </source>
</evidence>
<sequence>MSCARSLVAFLCSYCAHSFAMCAIRSLDKRRECPASLRRRHLTVSCRPSMPAVVVTSSLVMSSLHEMPNVKRRHFRWNTSSFCLMFLTYPSMFHKHISLLV</sequence>
<gene>
    <name evidence="2" type="ORF">NP493_77g05083</name>
</gene>
<dbReference type="AlphaFoldDB" id="A0AAD9P9D8"/>
<evidence type="ECO:0000256" key="1">
    <source>
        <dbReference type="SAM" id="SignalP"/>
    </source>
</evidence>
<feature type="signal peptide" evidence="1">
    <location>
        <begin position="1"/>
        <end position="18"/>
    </location>
</feature>
<dbReference type="EMBL" id="JAODUO010000077">
    <property type="protein sequence ID" value="KAK2190543.1"/>
    <property type="molecule type" value="Genomic_DNA"/>
</dbReference>
<reference evidence="2" key="1">
    <citation type="journal article" date="2023" name="Mol. Biol. Evol.">
        <title>Third-Generation Sequencing Reveals the Adaptive Role of the Epigenome in Three Deep-Sea Polychaetes.</title>
        <authorList>
            <person name="Perez M."/>
            <person name="Aroh O."/>
            <person name="Sun Y."/>
            <person name="Lan Y."/>
            <person name="Juniper S.K."/>
            <person name="Young C.R."/>
            <person name="Angers B."/>
            <person name="Qian P.Y."/>
        </authorList>
    </citation>
    <scope>NUCLEOTIDE SEQUENCE</scope>
    <source>
        <strain evidence="2">R07B-5</strain>
    </source>
</reference>
<dbReference type="Proteomes" id="UP001209878">
    <property type="component" value="Unassembled WGS sequence"/>
</dbReference>
<accession>A0AAD9P9D8</accession>
<evidence type="ECO:0000313" key="3">
    <source>
        <dbReference type="Proteomes" id="UP001209878"/>
    </source>
</evidence>
<keyword evidence="1" id="KW-0732">Signal</keyword>
<comment type="caution">
    <text evidence="2">The sequence shown here is derived from an EMBL/GenBank/DDBJ whole genome shotgun (WGS) entry which is preliminary data.</text>
</comment>
<feature type="chain" id="PRO_5042003452" description="Secreted protein" evidence="1">
    <location>
        <begin position="19"/>
        <end position="101"/>
    </location>
</feature>
<protein>
    <recommendedName>
        <fullName evidence="4">Secreted protein</fullName>
    </recommendedName>
</protein>
<name>A0AAD9P9D8_RIDPI</name>
<proteinExistence type="predicted"/>
<evidence type="ECO:0008006" key="4">
    <source>
        <dbReference type="Google" id="ProtNLM"/>
    </source>
</evidence>